<feature type="region of interest" description="Disordered" evidence="1">
    <location>
        <begin position="59"/>
        <end position="80"/>
    </location>
</feature>
<evidence type="ECO:0000256" key="1">
    <source>
        <dbReference type="SAM" id="MobiDB-lite"/>
    </source>
</evidence>
<gene>
    <name evidence="2" type="ORF">IM811_007769</name>
</gene>
<reference evidence="2" key="1">
    <citation type="submission" date="2020-10" db="EMBL/GenBank/DDBJ databases">
        <title>High-Quality Genome Resource of Clonostachys rosea strain S41 by Oxford Nanopore Long-Read Sequencing.</title>
        <authorList>
            <person name="Wang H."/>
        </authorList>
    </citation>
    <scope>NUCLEOTIDE SEQUENCE</scope>
    <source>
        <strain evidence="2">S41</strain>
    </source>
</reference>
<sequence>MPIYSFSRRGRRLVTWPAFCPPTYTRALYLPASGQVPVPWVPESQSLLETKKWDREPPVILDSNSVHGQTQQGKTSTAEMGYSPPLRHHFLCGSGVGGTVEQAG</sequence>
<protein>
    <submittedName>
        <fullName evidence="2">Uncharacterized protein</fullName>
    </submittedName>
</protein>
<dbReference type="AlphaFoldDB" id="A0A8H7TUF1"/>
<proteinExistence type="predicted"/>
<feature type="compositionally biased region" description="Polar residues" evidence="1">
    <location>
        <begin position="62"/>
        <end position="78"/>
    </location>
</feature>
<organism evidence="2 3">
    <name type="scientific">Bionectria ochroleuca</name>
    <name type="common">Gliocladium roseum</name>
    <dbReference type="NCBI Taxonomy" id="29856"/>
    <lineage>
        <taxon>Eukaryota</taxon>
        <taxon>Fungi</taxon>
        <taxon>Dikarya</taxon>
        <taxon>Ascomycota</taxon>
        <taxon>Pezizomycotina</taxon>
        <taxon>Sordariomycetes</taxon>
        <taxon>Hypocreomycetidae</taxon>
        <taxon>Hypocreales</taxon>
        <taxon>Bionectriaceae</taxon>
        <taxon>Clonostachys</taxon>
    </lineage>
</organism>
<accession>A0A8H7TUF1</accession>
<name>A0A8H7TUF1_BIOOC</name>
<dbReference type="EMBL" id="JADCTT010000002">
    <property type="protein sequence ID" value="KAF9756825.1"/>
    <property type="molecule type" value="Genomic_DNA"/>
</dbReference>
<evidence type="ECO:0000313" key="2">
    <source>
        <dbReference type="EMBL" id="KAF9756825.1"/>
    </source>
</evidence>
<comment type="caution">
    <text evidence="2">The sequence shown here is derived from an EMBL/GenBank/DDBJ whole genome shotgun (WGS) entry which is preliminary data.</text>
</comment>
<dbReference type="Proteomes" id="UP000616885">
    <property type="component" value="Unassembled WGS sequence"/>
</dbReference>
<evidence type="ECO:0000313" key="3">
    <source>
        <dbReference type="Proteomes" id="UP000616885"/>
    </source>
</evidence>